<feature type="compositionally biased region" description="Polar residues" evidence="1">
    <location>
        <begin position="162"/>
        <end position="171"/>
    </location>
</feature>
<proteinExistence type="predicted"/>
<dbReference type="AlphaFoldDB" id="A0A8C6CXE8"/>
<feature type="region of interest" description="Disordered" evidence="1">
    <location>
        <begin position="150"/>
        <end position="177"/>
    </location>
</feature>
<dbReference type="Proteomes" id="UP000694544">
    <property type="component" value="Unplaced"/>
</dbReference>
<reference evidence="2" key="1">
    <citation type="submission" date="2025-08" db="UniProtKB">
        <authorList>
            <consortium name="Ensembl"/>
        </authorList>
    </citation>
    <scope>IDENTIFICATION</scope>
</reference>
<dbReference type="GeneTree" id="ENSGT00560000078607"/>
<dbReference type="Ensembl" id="ENSMMST00000003727.1">
    <property type="protein sequence ID" value="ENSMMSP00000003423.1"/>
    <property type="gene ID" value="ENSMMSG00000002586.1"/>
</dbReference>
<name>A0A8C6CXE8_MOSMO</name>
<evidence type="ECO:0000313" key="2">
    <source>
        <dbReference type="Ensembl" id="ENSMMSP00000003423.1"/>
    </source>
</evidence>
<feature type="region of interest" description="Disordered" evidence="1">
    <location>
        <begin position="95"/>
        <end position="119"/>
    </location>
</feature>
<sequence>GTVMLAGWGPSWRKRPGTLPTNNEIVVNIPRSVRVHSFTRVCPQHPFASPEPAWLQRQGHALSKPARPCPGAGTEPGSPGSCGAMMLPLSTIEGQETEEVQTRPPEKGALPSENPDDLLNEEEGKMSAKFLPICPLPSVCFTYYLETDDSDSDSQSDSDTSKPGSSCTSPSKPGVDHEEIQVWECPLCCLSILCLS</sequence>
<evidence type="ECO:0000313" key="3">
    <source>
        <dbReference type="Proteomes" id="UP000694544"/>
    </source>
</evidence>
<evidence type="ECO:0000256" key="1">
    <source>
        <dbReference type="SAM" id="MobiDB-lite"/>
    </source>
</evidence>
<keyword evidence="3" id="KW-1185">Reference proteome</keyword>
<reference evidence="2" key="2">
    <citation type="submission" date="2025-09" db="UniProtKB">
        <authorList>
            <consortium name="Ensembl"/>
        </authorList>
    </citation>
    <scope>IDENTIFICATION</scope>
</reference>
<organism evidence="2 3">
    <name type="scientific">Moschus moschiferus</name>
    <name type="common">Siberian musk deer</name>
    <name type="synonym">Moschus sibiricus</name>
    <dbReference type="NCBI Taxonomy" id="68415"/>
    <lineage>
        <taxon>Eukaryota</taxon>
        <taxon>Metazoa</taxon>
        <taxon>Chordata</taxon>
        <taxon>Craniata</taxon>
        <taxon>Vertebrata</taxon>
        <taxon>Euteleostomi</taxon>
        <taxon>Mammalia</taxon>
        <taxon>Eutheria</taxon>
        <taxon>Laurasiatheria</taxon>
        <taxon>Artiodactyla</taxon>
        <taxon>Ruminantia</taxon>
        <taxon>Pecora</taxon>
        <taxon>Moschidae</taxon>
        <taxon>Moschus</taxon>
    </lineage>
</organism>
<accession>A0A8C6CXE8</accession>
<protein>
    <submittedName>
        <fullName evidence="2">Uncharacterized protein</fullName>
    </submittedName>
</protein>